<dbReference type="InterPro" id="IPR005119">
    <property type="entry name" value="LysR_subst-bd"/>
</dbReference>
<dbReference type="Pfam" id="PF00126">
    <property type="entry name" value="HTH_1"/>
    <property type="match status" value="1"/>
</dbReference>
<dbReference type="Gene3D" id="3.40.190.10">
    <property type="entry name" value="Periplasmic binding protein-like II"/>
    <property type="match status" value="2"/>
</dbReference>
<dbReference type="Proteomes" id="UP000295511">
    <property type="component" value="Unassembled WGS sequence"/>
</dbReference>
<feature type="domain" description="HTH lysR-type" evidence="5">
    <location>
        <begin position="1"/>
        <end position="58"/>
    </location>
</feature>
<evidence type="ECO:0000256" key="2">
    <source>
        <dbReference type="ARBA" id="ARBA00023015"/>
    </source>
</evidence>
<reference evidence="6 7" key="1">
    <citation type="submission" date="2019-03" db="EMBL/GenBank/DDBJ databases">
        <title>Whole genome sequence of Arthrobacter sp JH1-1.</title>
        <authorList>
            <person name="Trinh H.N."/>
        </authorList>
    </citation>
    <scope>NUCLEOTIDE SEQUENCE [LARGE SCALE GENOMIC DNA]</scope>
    <source>
        <strain evidence="6 7">JH1-1</strain>
    </source>
</reference>
<dbReference type="OrthoDB" id="3636008at2"/>
<dbReference type="PANTHER" id="PTHR30346:SF0">
    <property type="entry name" value="HCA OPERON TRANSCRIPTIONAL ACTIVATOR HCAR"/>
    <property type="match status" value="1"/>
</dbReference>
<dbReference type="PROSITE" id="PS50931">
    <property type="entry name" value="HTH_LYSR"/>
    <property type="match status" value="1"/>
</dbReference>
<dbReference type="EMBL" id="SMRU01000008">
    <property type="protein sequence ID" value="TDF97332.1"/>
    <property type="molecule type" value="Genomic_DNA"/>
</dbReference>
<keyword evidence="3" id="KW-0238">DNA-binding</keyword>
<dbReference type="FunFam" id="1.10.10.10:FF:000001">
    <property type="entry name" value="LysR family transcriptional regulator"/>
    <property type="match status" value="1"/>
</dbReference>
<comment type="caution">
    <text evidence="6">The sequence shown here is derived from an EMBL/GenBank/DDBJ whole genome shotgun (WGS) entry which is preliminary data.</text>
</comment>
<evidence type="ECO:0000313" key="7">
    <source>
        <dbReference type="Proteomes" id="UP000295511"/>
    </source>
</evidence>
<name>A0A4R5KPT4_9MICC</name>
<dbReference type="SUPFAM" id="SSF53850">
    <property type="entry name" value="Periplasmic binding protein-like II"/>
    <property type="match status" value="1"/>
</dbReference>
<dbReference type="CDD" id="cd08414">
    <property type="entry name" value="PBP2_LTTR_aromatics_like"/>
    <property type="match status" value="1"/>
</dbReference>
<dbReference type="InterPro" id="IPR036388">
    <property type="entry name" value="WH-like_DNA-bd_sf"/>
</dbReference>
<gene>
    <name evidence="6" type="ORF">E1809_08185</name>
</gene>
<dbReference type="PRINTS" id="PR00039">
    <property type="entry name" value="HTHLYSR"/>
</dbReference>
<sequence>MELRQLRYFLVVAEELHFGRAAERLHMTQPPLTVAVRRLEHELGVQLFDRTTRRVSLTPAGQAFRDRIQSAVADLDGAGGEVADVAAGRSGKIRVGFVSSASYTTVPEAIRTFRQQRPRVDLVLNPLTSGEQIEQLLDGNLDLGLVRDPGDIPGLDIELLGTEDLVVVLPEAHPLAGSAEIRPQDLEGEPMILFPYRLMPGFVSRVLRVFESLPTPPTVVQQAIHQETVLGLVAAGLGISVLPESVRRFNMPGVTTRPLVGRPQTELHVARGPGRHPAADDFIACLKGGTLAAS</sequence>
<dbReference type="AlphaFoldDB" id="A0A4R5KPT4"/>
<dbReference type="InterPro" id="IPR036390">
    <property type="entry name" value="WH_DNA-bd_sf"/>
</dbReference>
<comment type="similarity">
    <text evidence="1">Belongs to the LysR transcriptional regulatory family.</text>
</comment>
<dbReference type="GO" id="GO:0003700">
    <property type="term" value="F:DNA-binding transcription factor activity"/>
    <property type="evidence" value="ECO:0007669"/>
    <property type="project" value="InterPro"/>
</dbReference>
<protein>
    <submittedName>
        <fullName evidence="6">LysR family transcriptional regulator</fullName>
    </submittedName>
</protein>
<evidence type="ECO:0000256" key="1">
    <source>
        <dbReference type="ARBA" id="ARBA00009437"/>
    </source>
</evidence>
<evidence type="ECO:0000313" key="6">
    <source>
        <dbReference type="EMBL" id="TDF97332.1"/>
    </source>
</evidence>
<dbReference type="Pfam" id="PF03466">
    <property type="entry name" value="LysR_substrate"/>
    <property type="match status" value="1"/>
</dbReference>
<dbReference type="SUPFAM" id="SSF46785">
    <property type="entry name" value="Winged helix' DNA-binding domain"/>
    <property type="match status" value="1"/>
</dbReference>
<dbReference type="InterPro" id="IPR000847">
    <property type="entry name" value="LysR_HTH_N"/>
</dbReference>
<keyword evidence="4" id="KW-0804">Transcription</keyword>
<organism evidence="6 7">
    <name type="scientific">Arthrobacter terricola</name>
    <dbReference type="NCBI Taxonomy" id="2547396"/>
    <lineage>
        <taxon>Bacteria</taxon>
        <taxon>Bacillati</taxon>
        <taxon>Actinomycetota</taxon>
        <taxon>Actinomycetes</taxon>
        <taxon>Micrococcales</taxon>
        <taxon>Micrococcaceae</taxon>
        <taxon>Arthrobacter</taxon>
    </lineage>
</organism>
<accession>A0A4R5KPT4</accession>
<dbReference type="GO" id="GO:0003677">
    <property type="term" value="F:DNA binding"/>
    <property type="evidence" value="ECO:0007669"/>
    <property type="project" value="UniProtKB-KW"/>
</dbReference>
<evidence type="ECO:0000256" key="3">
    <source>
        <dbReference type="ARBA" id="ARBA00023125"/>
    </source>
</evidence>
<dbReference type="GO" id="GO:0032993">
    <property type="term" value="C:protein-DNA complex"/>
    <property type="evidence" value="ECO:0007669"/>
    <property type="project" value="TreeGrafter"/>
</dbReference>
<keyword evidence="2" id="KW-0805">Transcription regulation</keyword>
<dbReference type="RefSeq" id="WP_133203740.1">
    <property type="nucleotide sequence ID" value="NZ_SMRU01000008.1"/>
</dbReference>
<proteinExistence type="inferred from homology"/>
<keyword evidence="7" id="KW-1185">Reference proteome</keyword>
<evidence type="ECO:0000259" key="5">
    <source>
        <dbReference type="PROSITE" id="PS50931"/>
    </source>
</evidence>
<dbReference type="PANTHER" id="PTHR30346">
    <property type="entry name" value="TRANSCRIPTIONAL DUAL REGULATOR HCAR-RELATED"/>
    <property type="match status" value="1"/>
</dbReference>
<dbReference type="Gene3D" id="1.10.10.10">
    <property type="entry name" value="Winged helix-like DNA-binding domain superfamily/Winged helix DNA-binding domain"/>
    <property type="match status" value="1"/>
</dbReference>
<evidence type="ECO:0000256" key="4">
    <source>
        <dbReference type="ARBA" id="ARBA00023163"/>
    </source>
</evidence>